<organism evidence="2 3">
    <name type="scientific">Solanum commersonii</name>
    <name type="common">Commerson's wild potato</name>
    <name type="synonym">Commerson's nightshade</name>
    <dbReference type="NCBI Taxonomy" id="4109"/>
    <lineage>
        <taxon>Eukaryota</taxon>
        <taxon>Viridiplantae</taxon>
        <taxon>Streptophyta</taxon>
        <taxon>Embryophyta</taxon>
        <taxon>Tracheophyta</taxon>
        <taxon>Spermatophyta</taxon>
        <taxon>Magnoliopsida</taxon>
        <taxon>eudicotyledons</taxon>
        <taxon>Gunneridae</taxon>
        <taxon>Pentapetalae</taxon>
        <taxon>asterids</taxon>
        <taxon>lamiids</taxon>
        <taxon>Solanales</taxon>
        <taxon>Solanaceae</taxon>
        <taxon>Solanoideae</taxon>
        <taxon>Solaneae</taxon>
        <taxon>Solanum</taxon>
    </lineage>
</organism>
<feature type="signal peptide" evidence="1">
    <location>
        <begin position="1"/>
        <end position="18"/>
    </location>
</feature>
<sequence length="78" mass="8984">MWFLAIGSLCYCEGSVQDAECEEEDDQGYFGAFPFLWNKSSVSHATSMFYYDSGVEKKDTDMYQLPHNLNMKRKGVVH</sequence>
<evidence type="ECO:0000313" key="3">
    <source>
        <dbReference type="Proteomes" id="UP000824120"/>
    </source>
</evidence>
<protein>
    <submittedName>
        <fullName evidence="2">Uncharacterized protein</fullName>
    </submittedName>
</protein>
<reference evidence="2 3" key="1">
    <citation type="submission" date="2020-09" db="EMBL/GenBank/DDBJ databases">
        <title>De no assembly of potato wild relative species, Solanum commersonii.</title>
        <authorList>
            <person name="Cho K."/>
        </authorList>
    </citation>
    <scope>NUCLEOTIDE SEQUENCE [LARGE SCALE GENOMIC DNA]</scope>
    <source>
        <strain evidence="2">LZ3.2</strain>
        <tissue evidence="2">Leaf</tissue>
    </source>
</reference>
<dbReference type="AlphaFoldDB" id="A0A9J5WB46"/>
<keyword evidence="1" id="KW-0732">Signal</keyword>
<name>A0A9J5WB46_SOLCO</name>
<accession>A0A9J5WB46</accession>
<evidence type="ECO:0000313" key="2">
    <source>
        <dbReference type="EMBL" id="KAG5572516.1"/>
    </source>
</evidence>
<proteinExistence type="predicted"/>
<gene>
    <name evidence="2" type="ORF">H5410_062282</name>
</gene>
<comment type="caution">
    <text evidence="2">The sequence shown here is derived from an EMBL/GenBank/DDBJ whole genome shotgun (WGS) entry which is preliminary data.</text>
</comment>
<dbReference type="EMBL" id="JACXVP010000012">
    <property type="protein sequence ID" value="KAG5572516.1"/>
    <property type="molecule type" value="Genomic_DNA"/>
</dbReference>
<feature type="chain" id="PRO_5039912017" evidence="1">
    <location>
        <begin position="19"/>
        <end position="78"/>
    </location>
</feature>
<dbReference type="Proteomes" id="UP000824120">
    <property type="component" value="Chromosome 12"/>
</dbReference>
<evidence type="ECO:0000256" key="1">
    <source>
        <dbReference type="SAM" id="SignalP"/>
    </source>
</evidence>
<keyword evidence="3" id="KW-1185">Reference proteome</keyword>